<feature type="chain" id="PRO_5032715306" evidence="1">
    <location>
        <begin position="21"/>
        <end position="84"/>
    </location>
</feature>
<gene>
    <name evidence="2" type="ORF">JBS370_LOCUS32736</name>
</gene>
<evidence type="ECO:0000256" key="1">
    <source>
        <dbReference type="SAM" id="SignalP"/>
    </source>
</evidence>
<evidence type="ECO:0000313" key="2">
    <source>
        <dbReference type="EMBL" id="CAF4123458.1"/>
    </source>
</evidence>
<proteinExistence type="predicted"/>
<protein>
    <submittedName>
        <fullName evidence="2">Uncharacterized protein</fullName>
    </submittedName>
</protein>
<reference evidence="2" key="1">
    <citation type="submission" date="2021-02" db="EMBL/GenBank/DDBJ databases">
        <authorList>
            <person name="Nowell W R."/>
        </authorList>
    </citation>
    <scope>NUCLEOTIDE SEQUENCE</scope>
</reference>
<sequence length="84" mass="9506">MKILLPLWTMLIVGLVLIDAAPRMKRNATAEKTNQCQNGNICMTYCNPKDFCTNRNEVHGILFPKPFVQMPKVLLVALTSMDIQ</sequence>
<comment type="caution">
    <text evidence="2">The sequence shown here is derived from an EMBL/GenBank/DDBJ whole genome shotgun (WGS) entry which is preliminary data.</text>
</comment>
<dbReference type="EMBL" id="CAJOBD010008893">
    <property type="protein sequence ID" value="CAF4123458.1"/>
    <property type="molecule type" value="Genomic_DNA"/>
</dbReference>
<accession>A0A819WFC3</accession>
<organism evidence="2 3">
    <name type="scientific">Rotaria sordida</name>
    <dbReference type="NCBI Taxonomy" id="392033"/>
    <lineage>
        <taxon>Eukaryota</taxon>
        <taxon>Metazoa</taxon>
        <taxon>Spiralia</taxon>
        <taxon>Gnathifera</taxon>
        <taxon>Rotifera</taxon>
        <taxon>Eurotatoria</taxon>
        <taxon>Bdelloidea</taxon>
        <taxon>Philodinida</taxon>
        <taxon>Philodinidae</taxon>
        <taxon>Rotaria</taxon>
    </lineage>
</organism>
<feature type="signal peptide" evidence="1">
    <location>
        <begin position="1"/>
        <end position="20"/>
    </location>
</feature>
<dbReference type="AlphaFoldDB" id="A0A819WFC3"/>
<name>A0A819WFC3_9BILA</name>
<keyword evidence="1" id="KW-0732">Signal</keyword>
<evidence type="ECO:0000313" key="3">
    <source>
        <dbReference type="Proteomes" id="UP000663836"/>
    </source>
</evidence>
<dbReference type="Proteomes" id="UP000663836">
    <property type="component" value="Unassembled WGS sequence"/>
</dbReference>